<evidence type="ECO:0000313" key="3">
    <source>
        <dbReference type="Proteomes" id="UP000023152"/>
    </source>
</evidence>
<feature type="transmembrane region" description="Helical" evidence="1">
    <location>
        <begin position="112"/>
        <end position="133"/>
    </location>
</feature>
<reference evidence="2 3" key="1">
    <citation type="journal article" date="2013" name="Curr. Biol.">
        <title>The Genome of the Foraminiferan Reticulomyxa filosa.</title>
        <authorList>
            <person name="Glockner G."/>
            <person name="Hulsmann N."/>
            <person name="Schleicher M."/>
            <person name="Noegel A.A."/>
            <person name="Eichinger L."/>
            <person name="Gallinger C."/>
            <person name="Pawlowski J."/>
            <person name="Sierra R."/>
            <person name="Euteneuer U."/>
            <person name="Pillet L."/>
            <person name="Moustafa A."/>
            <person name="Platzer M."/>
            <person name="Groth M."/>
            <person name="Szafranski K."/>
            <person name="Schliwa M."/>
        </authorList>
    </citation>
    <scope>NUCLEOTIDE SEQUENCE [LARGE SCALE GENOMIC DNA]</scope>
</reference>
<protein>
    <submittedName>
        <fullName evidence="2">Uncharacterized protein</fullName>
    </submittedName>
</protein>
<feature type="transmembrane region" description="Helical" evidence="1">
    <location>
        <begin position="196"/>
        <end position="215"/>
    </location>
</feature>
<dbReference type="AlphaFoldDB" id="X6M4B5"/>
<evidence type="ECO:0000256" key="1">
    <source>
        <dbReference type="SAM" id="Phobius"/>
    </source>
</evidence>
<gene>
    <name evidence="2" type="ORF">RFI_29079</name>
</gene>
<evidence type="ECO:0000313" key="2">
    <source>
        <dbReference type="EMBL" id="ETO08312.1"/>
    </source>
</evidence>
<keyword evidence="1" id="KW-0812">Transmembrane</keyword>
<keyword evidence="1" id="KW-0472">Membrane</keyword>
<dbReference type="EMBL" id="ASPP01025162">
    <property type="protein sequence ID" value="ETO08312.1"/>
    <property type="molecule type" value="Genomic_DNA"/>
</dbReference>
<comment type="caution">
    <text evidence="2">The sequence shown here is derived from an EMBL/GenBank/DDBJ whole genome shotgun (WGS) entry which is preliminary data.</text>
</comment>
<sequence>MLSGEEEEEEEEEVRYRVIRSAGEQASTTVVTINARSNPVIIREDSVSQVMSYSRSSAKTALLGRSEQDRRQAIEDELTTRSCCGCCKLRKGLIILSLFLLVHGIYDMFGTIVSVCVGILATLCSLLGLAGVIKYRREYCIFFLRFLYCVLVLNALAVVYYCFWYDEMTLCINPCENDQHQDQTYCTHACDSARRITIIVEILFLVLQLCCIWRLNQFIGAIQKVG</sequence>
<organism evidence="2 3">
    <name type="scientific">Reticulomyxa filosa</name>
    <dbReference type="NCBI Taxonomy" id="46433"/>
    <lineage>
        <taxon>Eukaryota</taxon>
        <taxon>Sar</taxon>
        <taxon>Rhizaria</taxon>
        <taxon>Retaria</taxon>
        <taxon>Foraminifera</taxon>
        <taxon>Monothalamids</taxon>
        <taxon>Reticulomyxidae</taxon>
        <taxon>Reticulomyxa</taxon>
    </lineage>
</organism>
<keyword evidence="3" id="KW-1185">Reference proteome</keyword>
<proteinExistence type="predicted"/>
<feature type="transmembrane region" description="Helical" evidence="1">
    <location>
        <begin position="140"/>
        <end position="161"/>
    </location>
</feature>
<name>X6M4B5_RETFI</name>
<dbReference type="Proteomes" id="UP000023152">
    <property type="component" value="Unassembled WGS sequence"/>
</dbReference>
<accession>X6M4B5</accession>
<keyword evidence="1" id="KW-1133">Transmembrane helix</keyword>